<protein>
    <recommendedName>
        <fullName evidence="4">NADH dehydrogenase [ubiquinone] 1 beta subcomplex subunit 11, mitochondrial</fullName>
    </recommendedName>
    <alternativeName>
        <fullName evidence="15">Complex I-ESSS</fullName>
    </alternativeName>
    <alternativeName>
        <fullName evidence="14">NADH-ubiquinone oxidoreductase ESSS subunit</fullName>
    </alternativeName>
</protein>
<evidence type="ECO:0000256" key="3">
    <source>
        <dbReference type="ARBA" id="ARBA00008915"/>
    </source>
</evidence>
<evidence type="ECO:0000256" key="5">
    <source>
        <dbReference type="ARBA" id="ARBA00022448"/>
    </source>
</evidence>
<feature type="transmembrane region" description="Helical" evidence="17">
    <location>
        <begin position="56"/>
        <end position="74"/>
    </location>
</feature>
<sequence>MSSTLIRSFTRAPLRSVAQLRRGGGHEGYNLPTGYLFNEKPLPLGTKRVKEDWENLYFYGFMGSMVLGTVLVYYKPDTKLQTWAMKEAKDRLQARGEDVTYKKQE</sequence>
<keyword evidence="18" id="KW-0830">Ubiquinone</keyword>
<accession>A0A1Y2GV96</accession>
<evidence type="ECO:0000256" key="1">
    <source>
        <dbReference type="ARBA" id="ARBA00003195"/>
    </source>
</evidence>
<dbReference type="Proteomes" id="UP000193648">
    <property type="component" value="Unassembled WGS sequence"/>
</dbReference>
<keyword evidence="13 17" id="KW-0472">Membrane</keyword>
<keyword evidence="6" id="KW-0679">Respiratory chain</keyword>
<dbReference type="OrthoDB" id="2147978at2759"/>
<keyword evidence="8" id="KW-0999">Mitochondrion inner membrane</keyword>
<evidence type="ECO:0000256" key="2">
    <source>
        <dbReference type="ARBA" id="ARBA00004434"/>
    </source>
</evidence>
<keyword evidence="10" id="KW-0249">Electron transport</keyword>
<comment type="subcellular location">
    <subcellularLocation>
        <location evidence="2">Mitochondrion inner membrane</location>
        <topology evidence="2">Single-pass membrane protein</topology>
    </subcellularLocation>
</comment>
<keyword evidence="9" id="KW-0809">Transit peptide</keyword>
<evidence type="ECO:0000313" key="19">
    <source>
        <dbReference type="Proteomes" id="UP000193648"/>
    </source>
</evidence>
<dbReference type="Pfam" id="PF10183">
    <property type="entry name" value="ESSS"/>
    <property type="match status" value="1"/>
</dbReference>
<keyword evidence="12" id="KW-0496">Mitochondrion</keyword>
<evidence type="ECO:0000256" key="12">
    <source>
        <dbReference type="ARBA" id="ARBA00023128"/>
    </source>
</evidence>
<evidence type="ECO:0000256" key="16">
    <source>
        <dbReference type="ARBA" id="ARBA00046528"/>
    </source>
</evidence>
<dbReference type="InParanoid" id="A0A1Y2GV96"/>
<proteinExistence type="inferred from homology"/>
<comment type="caution">
    <text evidence="18">The sequence shown here is derived from an EMBL/GenBank/DDBJ whole genome shotgun (WGS) entry which is preliminary data.</text>
</comment>
<dbReference type="RefSeq" id="XP_021883499.1">
    <property type="nucleotide sequence ID" value="XM_022023388.1"/>
</dbReference>
<dbReference type="STRING" id="64571.A0A1Y2GV96"/>
<evidence type="ECO:0000313" key="18">
    <source>
        <dbReference type="EMBL" id="ORZ23685.1"/>
    </source>
</evidence>
<evidence type="ECO:0000256" key="9">
    <source>
        <dbReference type="ARBA" id="ARBA00022946"/>
    </source>
</evidence>
<evidence type="ECO:0000256" key="11">
    <source>
        <dbReference type="ARBA" id="ARBA00022989"/>
    </source>
</evidence>
<dbReference type="GO" id="GO:0005743">
    <property type="term" value="C:mitochondrial inner membrane"/>
    <property type="evidence" value="ECO:0007669"/>
    <property type="project" value="UniProtKB-SubCell"/>
</dbReference>
<comment type="function">
    <text evidence="1">Accessory subunit of the mitochondrial membrane respiratory chain NADH dehydrogenase (Complex I), that is believed not to be involved in catalysis. Complex I functions in the transfer of electrons from NADH to the respiratory chain. The immediate electron acceptor for the enzyme is believed to be ubiquinone.</text>
</comment>
<gene>
    <name evidence="18" type="ORF">BCR41DRAFT_348992</name>
</gene>
<evidence type="ECO:0000256" key="17">
    <source>
        <dbReference type="SAM" id="Phobius"/>
    </source>
</evidence>
<evidence type="ECO:0000256" key="8">
    <source>
        <dbReference type="ARBA" id="ARBA00022792"/>
    </source>
</evidence>
<keyword evidence="19" id="KW-1185">Reference proteome</keyword>
<dbReference type="PANTHER" id="PTHR40637">
    <property type="entry name" value="ESSS SUBUNIT OF NADH:UBIQUINONE OXIDOREDUCTASE (COMPLEX I) PROTEIN"/>
    <property type="match status" value="1"/>
</dbReference>
<keyword evidence="11 17" id="KW-1133">Transmembrane helix</keyword>
<evidence type="ECO:0000256" key="10">
    <source>
        <dbReference type="ARBA" id="ARBA00022982"/>
    </source>
</evidence>
<evidence type="ECO:0000256" key="4">
    <source>
        <dbReference type="ARBA" id="ARBA00018632"/>
    </source>
</evidence>
<dbReference type="EMBL" id="MCFF01000009">
    <property type="protein sequence ID" value="ORZ23685.1"/>
    <property type="molecule type" value="Genomic_DNA"/>
</dbReference>
<reference evidence="18 19" key="1">
    <citation type="submission" date="2016-07" db="EMBL/GenBank/DDBJ databases">
        <title>Pervasive Adenine N6-methylation of Active Genes in Fungi.</title>
        <authorList>
            <consortium name="DOE Joint Genome Institute"/>
            <person name="Mondo S.J."/>
            <person name="Dannebaum R.O."/>
            <person name="Kuo R.C."/>
            <person name="Labutti K."/>
            <person name="Haridas S."/>
            <person name="Kuo A."/>
            <person name="Salamov A."/>
            <person name="Ahrendt S.R."/>
            <person name="Lipzen A."/>
            <person name="Sullivan W."/>
            <person name="Andreopoulos W.B."/>
            <person name="Clum A."/>
            <person name="Lindquist E."/>
            <person name="Daum C."/>
            <person name="Ramamoorthy G.K."/>
            <person name="Gryganskyi A."/>
            <person name="Culley D."/>
            <person name="Magnuson J.K."/>
            <person name="James T.Y."/>
            <person name="O'Malley M.A."/>
            <person name="Stajich J.E."/>
            <person name="Spatafora J.W."/>
            <person name="Visel A."/>
            <person name="Grigoriev I.V."/>
        </authorList>
    </citation>
    <scope>NUCLEOTIDE SEQUENCE [LARGE SCALE GENOMIC DNA]</scope>
    <source>
        <strain evidence="18 19">NRRL 3116</strain>
    </source>
</reference>
<keyword evidence="7 17" id="KW-0812">Transmembrane</keyword>
<evidence type="ECO:0000256" key="6">
    <source>
        <dbReference type="ARBA" id="ARBA00022660"/>
    </source>
</evidence>
<comment type="subunit">
    <text evidence="16">Complex I is composed of 45 different subunits. Interacts with BCAP31.</text>
</comment>
<dbReference type="GeneID" id="33565232"/>
<evidence type="ECO:0000256" key="7">
    <source>
        <dbReference type="ARBA" id="ARBA00022692"/>
    </source>
</evidence>
<comment type="similarity">
    <text evidence="3">Belongs to the complex I NDUFB11 subunit family.</text>
</comment>
<organism evidence="18 19">
    <name type="scientific">Lobosporangium transversale</name>
    <dbReference type="NCBI Taxonomy" id="64571"/>
    <lineage>
        <taxon>Eukaryota</taxon>
        <taxon>Fungi</taxon>
        <taxon>Fungi incertae sedis</taxon>
        <taxon>Mucoromycota</taxon>
        <taxon>Mortierellomycotina</taxon>
        <taxon>Mortierellomycetes</taxon>
        <taxon>Mortierellales</taxon>
        <taxon>Mortierellaceae</taxon>
        <taxon>Lobosporangium</taxon>
    </lineage>
</organism>
<name>A0A1Y2GV96_9FUNG</name>
<evidence type="ECO:0000256" key="13">
    <source>
        <dbReference type="ARBA" id="ARBA00023136"/>
    </source>
</evidence>
<dbReference type="PANTHER" id="PTHR40637:SF1">
    <property type="entry name" value="ESSS SUBUNIT OF NADH:UBIQUINONE OXIDOREDUCTASE (COMPLEX I) PROTEIN"/>
    <property type="match status" value="1"/>
</dbReference>
<dbReference type="AlphaFoldDB" id="A0A1Y2GV96"/>
<keyword evidence="5" id="KW-0813">Transport</keyword>
<evidence type="ECO:0000256" key="15">
    <source>
        <dbReference type="ARBA" id="ARBA00031387"/>
    </source>
</evidence>
<evidence type="ECO:0000256" key="14">
    <source>
        <dbReference type="ARBA" id="ARBA00030753"/>
    </source>
</evidence>
<dbReference type="InterPro" id="IPR019329">
    <property type="entry name" value="NADH_UbQ_OxRdtase_ESSS_su"/>
</dbReference>